<dbReference type="NCBIfam" id="TIGR00562">
    <property type="entry name" value="proto_IX_ox"/>
    <property type="match status" value="1"/>
</dbReference>
<dbReference type="InterPro" id="IPR002937">
    <property type="entry name" value="Amino_oxidase"/>
</dbReference>
<dbReference type="RefSeq" id="WP_090398329.1">
    <property type="nucleotide sequence ID" value="NZ_FNEN01000007.1"/>
</dbReference>
<gene>
    <name evidence="13" type="ORF">SAMN04488123_10784</name>
</gene>
<dbReference type="EMBL" id="FNEN01000007">
    <property type="protein sequence ID" value="SDI84924.1"/>
    <property type="molecule type" value="Genomic_DNA"/>
</dbReference>
<evidence type="ECO:0000256" key="6">
    <source>
        <dbReference type="ARBA" id="ARBA00019046"/>
    </source>
</evidence>
<proteinExistence type="inferred from homology"/>
<dbReference type="SUPFAM" id="SSF54373">
    <property type="entry name" value="FAD-linked reductases, C-terminal domain"/>
    <property type="match status" value="1"/>
</dbReference>
<dbReference type="GO" id="GO:0004729">
    <property type="term" value="F:oxygen-dependent protoporphyrinogen oxidase activity"/>
    <property type="evidence" value="ECO:0007669"/>
    <property type="project" value="UniProtKB-UniRule"/>
</dbReference>
<evidence type="ECO:0000313" key="14">
    <source>
        <dbReference type="Proteomes" id="UP000198853"/>
    </source>
</evidence>
<dbReference type="InterPro" id="IPR050464">
    <property type="entry name" value="Zeta_carotene_desat/Oxidored"/>
</dbReference>
<comment type="subcellular location">
    <subcellularLocation>
        <location evidence="11">Cytoplasm</location>
    </subcellularLocation>
</comment>
<evidence type="ECO:0000313" key="13">
    <source>
        <dbReference type="EMBL" id="SDI84924.1"/>
    </source>
</evidence>
<dbReference type="SUPFAM" id="SSF51905">
    <property type="entry name" value="FAD/NAD(P)-binding domain"/>
    <property type="match status" value="1"/>
</dbReference>
<dbReference type="PANTHER" id="PTHR42923:SF3">
    <property type="entry name" value="PROTOPORPHYRINOGEN OXIDASE"/>
    <property type="match status" value="1"/>
</dbReference>
<evidence type="ECO:0000256" key="1">
    <source>
        <dbReference type="ARBA" id="ARBA00001755"/>
    </source>
</evidence>
<keyword evidence="9 11" id="KW-0560">Oxidoreductase</keyword>
<dbReference type="OrthoDB" id="9805195at2"/>
<evidence type="ECO:0000256" key="4">
    <source>
        <dbReference type="ARBA" id="ARBA00008310"/>
    </source>
</evidence>
<keyword evidence="14" id="KW-1185">Reference proteome</keyword>
<keyword evidence="8 11" id="KW-0274">FAD</keyword>
<name>A0A1G8NXJ2_9BACI</name>
<evidence type="ECO:0000256" key="9">
    <source>
        <dbReference type="ARBA" id="ARBA00023002"/>
    </source>
</evidence>
<sequence>MNIAIIGGGITGLSALYELEKHRSESGSDIDVQLYEKSSALGGKIETMHRDGFTIERGPDSFLARKPELLSLVEDLGLSDQLVTNNTGQAFIVSEGQFHPIPPGSVMGIPTKAKPFLASSLLSSKGKMRATADLWLPAKQNEHDDESLGLFFRQRFGDELVDRILEPLLSGIYAGDIDELSLASTFPHFRDEKRSLILASRATAKKRQAKSGTGQQGGVFRTVKGGLSVVVDELEKAVPEGTIHREKHLQEIVSAAENGYRLFFADGTEAEADQVILTIPQEAAAATLPSLSVQEEMISTAAGASTATVAIALKESALESTVEGTGFLIPNGNDVALKAVTLVHKKWPQMVPEGYALLRCFVGRPGHDAIVAETDEAIVAQTLRELRTFLDIQEEPLFTSVTRWPEAMPKYTVGHQARIEKWTAALAREYPGVQLAGAFYRGIGLPDCVRQGQEAAIQTTEFRDQRSDA</sequence>
<evidence type="ECO:0000256" key="2">
    <source>
        <dbReference type="ARBA" id="ARBA00001974"/>
    </source>
</evidence>
<evidence type="ECO:0000256" key="10">
    <source>
        <dbReference type="ARBA" id="ARBA00023133"/>
    </source>
</evidence>
<dbReference type="UniPathway" id="UPA00252"/>
<dbReference type="GO" id="GO:0005737">
    <property type="term" value="C:cytoplasm"/>
    <property type="evidence" value="ECO:0007669"/>
    <property type="project" value="UniProtKB-SubCell"/>
</dbReference>
<evidence type="ECO:0000256" key="3">
    <source>
        <dbReference type="ARBA" id="ARBA00004744"/>
    </source>
</evidence>
<comment type="similarity">
    <text evidence="4 11">Belongs to the protoporphyrinogen/coproporphyrinogen oxidase family. Coproporphyrinogen III oxidase subfamily.</text>
</comment>
<evidence type="ECO:0000256" key="5">
    <source>
        <dbReference type="ARBA" id="ARBA00012402"/>
    </source>
</evidence>
<comment type="cofactor">
    <cofactor evidence="2 11">
        <name>FAD</name>
        <dbReference type="ChEBI" id="CHEBI:57692"/>
    </cofactor>
</comment>
<dbReference type="Gene3D" id="1.10.3110.10">
    <property type="entry name" value="protoporphyrinogen ix oxidase, domain 3"/>
    <property type="match status" value="1"/>
</dbReference>
<dbReference type="Proteomes" id="UP000198853">
    <property type="component" value="Unassembled WGS sequence"/>
</dbReference>
<dbReference type="AlphaFoldDB" id="A0A1G8NXJ2"/>
<protein>
    <recommendedName>
        <fullName evidence="6 11">Coproporphyrinogen III oxidase</fullName>
        <ecNumber evidence="5 11">1.3.3.15</ecNumber>
    </recommendedName>
</protein>
<dbReference type="PANTHER" id="PTHR42923">
    <property type="entry name" value="PROTOPORPHYRINOGEN OXIDASE"/>
    <property type="match status" value="1"/>
</dbReference>
<dbReference type="GO" id="GO:0006783">
    <property type="term" value="P:heme biosynthetic process"/>
    <property type="evidence" value="ECO:0007669"/>
    <property type="project" value="UniProtKB-UniRule"/>
</dbReference>
<dbReference type="Pfam" id="PF01593">
    <property type="entry name" value="Amino_oxidase"/>
    <property type="match status" value="1"/>
</dbReference>
<evidence type="ECO:0000256" key="11">
    <source>
        <dbReference type="RuleBase" id="RU364052"/>
    </source>
</evidence>
<dbReference type="EC" id="1.3.3.15" evidence="5 11"/>
<accession>A0A1G8NXJ2</accession>
<reference evidence="13 14" key="1">
    <citation type="submission" date="2016-10" db="EMBL/GenBank/DDBJ databases">
        <authorList>
            <person name="de Groot N.N."/>
        </authorList>
    </citation>
    <scope>NUCLEOTIDE SEQUENCE [LARGE SCALE GENOMIC DNA]</scope>
    <source>
        <strain evidence="13 14">DSM 21771</strain>
    </source>
</reference>
<keyword evidence="11" id="KW-0963">Cytoplasm</keyword>
<keyword evidence="10 11" id="KW-0350">Heme biosynthesis</keyword>
<dbReference type="Gene3D" id="3.90.660.20">
    <property type="entry name" value="Protoporphyrinogen oxidase, mitochondrial, domain 2"/>
    <property type="match status" value="1"/>
</dbReference>
<comment type="function">
    <text evidence="11">Involved in coproporphyrin-dependent heme b biosynthesis. Catalyzes the oxidation of coproporphyrinogen III to coproporphyrin III.</text>
</comment>
<evidence type="ECO:0000259" key="12">
    <source>
        <dbReference type="Pfam" id="PF01593"/>
    </source>
</evidence>
<comment type="catalytic activity">
    <reaction evidence="1">
        <text>coproporphyrinogen III + 3 O2 = coproporphyrin III + 3 H2O2</text>
        <dbReference type="Rhea" id="RHEA:43436"/>
        <dbReference type="ChEBI" id="CHEBI:15379"/>
        <dbReference type="ChEBI" id="CHEBI:16240"/>
        <dbReference type="ChEBI" id="CHEBI:57309"/>
        <dbReference type="ChEBI" id="CHEBI:131725"/>
        <dbReference type="EC" id="1.3.3.15"/>
    </reaction>
    <physiologicalReaction direction="left-to-right" evidence="1">
        <dbReference type="Rhea" id="RHEA:43437"/>
    </physiologicalReaction>
</comment>
<comment type="pathway">
    <text evidence="3 11">Porphyrin-containing compound metabolism; protoheme biosynthesis.</text>
</comment>
<evidence type="ECO:0000256" key="7">
    <source>
        <dbReference type="ARBA" id="ARBA00022630"/>
    </source>
</evidence>
<evidence type="ECO:0000256" key="8">
    <source>
        <dbReference type="ARBA" id="ARBA00022827"/>
    </source>
</evidence>
<organism evidence="13 14">
    <name type="scientific">Natribacillus halophilus</name>
    <dbReference type="NCBI Taxonomy" id="549003"/>
    <lineage>
        <taxon>Bacteria</taxon>
        <taxon>Bacillati</taxon>
        <taxon>Bacillota</taxon>
        <taxon>Bacilli</taxon>
        <taxon>Bacillales</taxon>
        <taxon>Bacillaceae</taxon>
        <taxon>Natribacillus</taxon>
    </lineage>
</organism>
<dbReference type="InterPro" id="IPR004572">
    <property type="entry name" value="Protoporphyrinogen_oxidase"/>
</dbReference>
<keyword evidence="7 11" id="KW-0285">Flavoprotein</keyword>
<dbReference type="Gene3D" id="3.50.50.60">
    <property type="entry name" value="FAD/NAD(P)-binding domain"/>
    <property type="match status" value="1"/>
</dbReference>
<dbReference type="InterPro" id="IPR036188">
    <property type="entry name" value="FAD/NAD-bd_sf"/>
</dbReference>
<feature type="domain" description="Amine oxidase" evidence="12">
    <location>
        <begin position="10"/>
        <end position="456"/>
    </location>
</feature>